<comment type="caution">
    <text evidence="2">The sequence shown here is derived from an EMBL/GenBank/DDBJ whole genome shotgun (WGS) entry which is preliminary data.</text>
</comment>
<dbReference type="AlphaFoldDB" id="A0A9P4U4L5"/>
<protein>
    <submittedName>
        <fullName evidence="2">Uncharacterized protein</fullName>
    </submittedName>
</protein>
<dbReference type="Proteomes" id="UP000800235">
    <property type="component" value="Unassembled WGS sequence"/>
</dbReference>
<feature type="coiled-coil region" evidence="1">
    <location>
        <begin position="72"/>
        <end position="155"/>
    </location>
</feature>
<keyword evidence="3" id="KW-1185">Reference proteome</keyword>
<evidence type="ECO:0000313" key="2">
    <source>
        <dbReference type="EMBL" id="KAF2437135.1"/>
    </source>
</evidence>
<organism evidence="2 3">
    <name type="scientific">Tothia fuscella</name>
    <dbReference type="NCBI Taxonomy" id="1048955"/>
    <lineage>
        <taxon>Eukaryota</taxon>
        <taxon>Fungi</taxon>
        <taxon>Dikarya</taxon>
        <taxon>Ascomycota</taxon>
        <taxon>Pezizomycotina</taxon>
        <taxon>Dothideomycetes</taxon>
        <taxon>Pleosporomycetidae</taxon>
        <taxon>Venturiales</taxon>
        <taxon>Cylindrosympodiaceae</taxon>
        <taxon>Tothia</taxon>
    </lineage>
</organism>
<dbReference type="EMBL" id="MU007009">
    <property type="protein sequence ID" value="KAF2437135.1"/>
    <property type="molecule type" value="Genomic_DNA"/>
</dbReference>
<gene>
    <name evidence="2" type="ORF">EJ08DRAFT_623656</name>
</gene>
<name>A0A9P4U4L5_9PEZI</name>
<proteinExistence type="predicted"/>
<accession>A0A9P4U4L5</accession>
<sequence>MFAPSRRLASRAFLRGCSRCLKSSSIASCSTRAILQTTVPHQSRLNVIPRASFATVSSRSYPTQSPAADEIVEELTELYETARDEFQIASEETEENTVYAEGDREAAQEELAKLKSKYEEVMNSDILLDVREEVKKRTSHRIRELDNAMTALEERAQAHD</sequence>
<dbReference type="OrthoDB" id="273230at2759"/>
<evidence type="ECO:0000256" key="1">
    <source>
        <dbReference type="SAM" id="Coils"/>
    </source>
</evidence>
<keyword evidence="1" id="KW-0175">Coiled coil</keyword>
<evidence type="ECO:0000313" key="3">
    <source>
        <dbReference type="Proteomes" id="UP000800235"/>
    </source>
</evidence>
<reference evidence="2" key="1">
    <citation type="journal article" date="2020" name="Stud. Mycol.">
        <title>101 Dothideomycetes genomes: a test case for predicting lifestyles and emergence of pathogens.</title>
        <authorList>
            <person name="Haridas S."/>
            <person name="Albert R."/>
            <person name="Binder M."/>
            <person name="Bloem J."/>
            <person name="Labutti K."/>
            <person name="Salamov A."/>
            <person name="Andreopoulos B."/>
            <person name="Baker S."/>
            <person name="Barry K."/>
            <person name="Bills G."/>
            <person name="Bluhm B."/>
            <person name="Cannon C."/>
            <person name="Castanera R."/>
            <person name="Culley D."/>
            <person name="Daum C."/>
            <person name="Ezra D."/>
            <person name="Gonzalez J."/>
            <person name="Henrissat B."/>
            <person name="Kuo A."/>
            <person name="Liang C."/>
            <person name="Lipzen A."/>
            <person name="Lutzoni F."/>
            <person name="Magnuson J."/>
            <person name="Mondo S."/>
            <person name="Nolan M."/>
            <person name="Ohm R."/>
            <person name="Pangilinan J."/>
            <person name="Park H.-J."/>
            <person name="Ramirez L."/>
            <person name="Alfaro M."/>
            <person name="Sun H."/>
            <person name="Tritt A."/>
            <person name="Yoshinaga Y."/>
            <person name="Zwiers L.-H."/>
            <person name="Turgeon B."/>
            <person name="Goodwin S."/>
            <person name="Spatafora J."/>
            <person name="Crous P."/>
            <person name="Grigoriev I."/>
        </authorList>
    </citation>
    <scope>NUCLEOTIDE SEQUENCE</scope>
    <source>
        <strain evidence="2">CBS 130266</strain>
    </source>
</reference>